<dbReference type="InterPro" id="IPR029048">
    <property type="entry name" value="HSP70_C_sf"/>
</dbReference>
<dbReference type="PANTHER" id="PTHR19375">
    <property type="entry name" value="HEAT SHOCK PROTEIN 70KDA"/>
    <property type="match status" value="1"/>
</dbReference>
<dbReference type="InterPro" id="IPR013126">
    <property type="entry name" value="Hsp_70_fam"/>
</dbReference>
<dbReference type="FunFam" id="3.30.30.30:FF:000001">
    <property type="entry name" value="heat shock 70 kDa protein-like"/>
    <property type="match status" value="1"/>
</dbReference>
<dbReference type="InterPro" id="IPR043129">
    <property type="entry name" value="ATPase_NBD"/>
</dbReference>
<dbReference type="FunFam" id="2.60.34.10:FF:000012">
    <property type="entry name" value="Heat shock 70 kDa protein"/>
    <property type="match status" value="1"/>
</dbReference>
<keyword evidence="3" id="KW-0067">ATP-binding</keyword>
<dbReference type="PROSITE" id="PS01036">
    <property type="entry name" value="HSP70_3"/>
    <property type="match status" value="1"/>
</dbReference>
<dbReference type="SUPFAM" id="SSF100934">
    <property type="entry name" value="Heat shock protein 70kD (HSP70), C-terminal subdomain"/>
    <property type="match status" value="1"/>
</dbReference>
<feature type="region of interest" description="Disordered" evidence="4">
    <location>
        <begin position="949"/>
        <end position="998"/>
    </location>
</feature>
<dbReference type="GO" id="GO:0140662">
    <property type="term" value="F:ATP-dependent protein folding chaperone"/>
    <property type="evidence" value="ECO:0007669"/>
    <property type="project" value="InterPro"/>
</dbReference>
<dbReference type="PROSITE" id="PS00329">
    <property type="entry name" value="HSP70_2"/>
    <property type="match status" value="1"/>
</dbReference>
<feature type="region of interest" description="Disordered" evidence="4">
    <location>
        <begin position="63"/>
        <end position="92"/>
    </location>
</feature>
<dbReference type="FunFam" id="3.30.420.40:FF:000026">
    <property type="entry name" value="Heat shock protein 70"/>
    <property type="match status" value="1"/>
</dbReference>
<dbReference type="NCBIfam" id="NF001413">
    <property type="entry name" value="PRK00290.1"/>
    <property type="match status" value="1"/>
</dbReference>
<sequence length="998" mass="107766">MWPNTHSFRPPTQQQPQIVYGQNGSPMVQNGVTLPYVQRQTRQPQPAPPPEVVPIHAMPPAMRQAVMNQQQQQQQQQQQMGPRQIPGQNQPFTVRGPISTHQGGMDALLKQYGQTPVQTPGARLNFQPNLQVQPVQQQAPQMPFQALANAGGGAVNFQSAPTQQQIPQSHQPQVIQAPQQPAQTPFHQPAQTPFQATAPTQVTGAGGGAVNFQPNLQVQQIPRAHQPQVLQAPQQPTQTPFQAAAPAQVTGAGGGAVNFQQGLQPQTQFYQPQAAPVFSNSEISTATTAPPAEPVHQAPVVTTSPAADDLAIGIDLGTTYSVVGVFKDGRVEIITNEHGSRTTPSCVAFTESGERLVGEAAKSQAASNPTRTIFDAKRLIGRKFSDEQVQDDMKHWPFEVVGDEKTGTPQIRIKHAGGEQVRDYAPEEISAMVLQKLKQTAERHLGKTVSRAVITCPAYFNDSQRQATIDAAKIAGLEVLRIINEPTAASIAYGLNTGTEEKNILVFDLGGGTMDVSLLHLFQGVFTVKATGGNCHLGGCDFDNNLLKFALDSATQGDHAPEQEDAPKISEKAMRRLLTACERAKRTLSGAPATTIEVDAFHGNGDDLSVSVTRAQFEMLNTHLFDACLETVRDVLRDAGVDRSQVHDVVFVGGSSRIPRIQELVTAYFQGKQPNVSINPDECVGYGAAIQASILAGHHGNFGDKVLLVDVAPLSLGVETAGGAMSVLIPRNTTIPCLKTNMFSTYRDNQESVLVSIFEGERALCADNNLLGNFYLNDIQPVKAGVPKIQVTFEMDVNGVLHVSAEDQATSQQNFISIESETGRLSKERIEELVAEAARHQESDQKKMEQIEARNGFERFLFQLKQTLISDEVVEKVSAEDRKQIETMVNQQLQWVTGDGAATKEQCDAQKQKIEEALAPLLGKLYATTGELPGQEDAKLTTTLDGIEKGASEPAGAAPQVEAPTLKSMGPPYDDAKKPEGALVIGPPPPAQTRTINL</sequence>
<keyword evidence="2" id="KW-0547">Nucleotide-binding</keyword>
<dbReference type="Gene3D" id="3.30.420.40">
    <property type="match status" value="2"/>
</dbReference>
<dbReference type="PRINTS" id="PR00301">
    <property type="entry name" value="HEATSHOCK70"/>
</dbReference>
<accession>A0A6C0BP87</accession>
<evidence type="ECO:0000256" key="1">
    <source>
        <dbReference type="ARBA" id="ARBA00007381"/>
    </source>
</evidence>
<protein>
    <submittedName>
        <fullName evidence="5">Uncharacterized protein</fullName>
    </submittedName>
</protein>
<evidence type="ECO:0000256" key="3">
    <source>
        <dbReference type="ARBA" id="ARBA00022840"/>
    </source>
</evidence>
<feature type="region of interest" description="Disordered" evidence="4">
    <location>
        <begin position="1"/>
        <end position="26"/>
    </location>
</feature>
<proteinExistence type="inferred from homology"/>
<dbReference type="AlphaFoldDB" id="A0A6C0BP87"/>
<dbReference type="CDD" id="cd24028">
    <property type="entry name" value="ASKHA_NBD_HSP70_HSPA1-like"/>
    <property type="match status" value="1"/>
</dbReference>
<evidence type="ECO:0000256" key="4">
    <source>
        <dbReference type="SAM" id="MobiDB-lite"/>
    </source>
</evidence>
<organism evidence="5">
    <name type="scientific">viral metagenome</name>
    <dbReference type="NCBI Taxonomy" id="1070528"/>
    <lineage>
        <taxon>unclassified sequences</taxon>
        <taxon>metagenomes</taxon>
        <taxon>organismal metagenomes</taxon>
    </lineage>
</organism>
<name>A0A6C0BP87_9ZZZZ</name>
<dbReference type="SUPFAM" id="SSF53067">
    <property type="entry name" value="Actin-like ATPase domain"/>
    <property type="match status" value="2"/>
</dbReference>
<reference evidence="5" key="1">
    <citation type="journal article" date="2020" name="Nature">
        <title>Giant virus diversity and host interactions through global metagenomics.</title>
        <authorList>
            <person name="Schulz F."/>
            <person name="Roux S."/>
            <person name="Paez-Espino D."/>
            <person name="Jungbluth S."/>
            <person name="Walsh D.A."/>
            <person name="Denef V.J."/>
            <person name="McMahon K.D."/>
            <person name="Konstantinidis K.T."/>
            <person name="Eloe-Fadrosh E.A."/>
            <person name="Kyrpides N.C."/>
            <person name="Woyke T."/>
        </authorList>
    </citation>
    <scope>NUCLEOTIDE SEQUENCE</scope>
    <source>
        <strain evidence="5">GVMAG-M-3300017989-17</strain>
    </source>
</reference>
<dbReference type="InterPro" id="IPR018181">
    <property type="entry name" value="Heat_shock_70_CS"/>
</dbReference>
<dbReference type="PROSITE" id="PS00297">
    <property type="entry name" value="HSP70_1"/>
    <property type="match status" value="1"/>
</dbReference>
<dbReference type="FunFam" id="3.90.640.10:FF:000003">
    <property type="entry name" value="Molecular chaperone DnaK"/>
    <property type="match status" value="1"/>
</dbReference>
<dbReference type="Pfam" id="PF00012">
    <property type="entry name" value="HSP70"/>
    <property type="match status" value="1"/>
</dbReference>
<dbReference type="InterPro" id="IPR029047">
    <property type="entry name" value="HSP70_peptide-bd_sf"/>
</dbReference>
<dbReference type="Gene3D" id="1.20.1270.10">
    <property type="match status" value="1"/>
</dbReference>
<dbReference type="EMBL" id="MN739204">
    <property type="protein sequence ID" value="QHS93454.1"/>
    <property type="molecule type" value="Genomic_DNA"/>
</dbReference>
<comment type="similarity">
    <text evidence="1">Belongs to the heat shock protein 70 family.</text>
</comment>
<dbReference type="Gene3D" id="2.60.34.10">
    <property type="entry name" value="Substrate Binding Domain Of DNAk, Chain A, domain 1"/>
    <property type="match status" value="1"/>
</dbReference>
<dbReference type="GO" id="GO:0005524">
    <property type="term" value="F:ATP binding"/>
    <property type="evidence" value="ECO:0007669"/>
    <property type="project" value="UniProtKB-KW"/>
</dbReference>
<feature type="compositionally biased region" description="Low complexity" evidence="4">
    <location>
        <begin position="69"/>
        <end position="79"/>
    </location>
</feature>
<dbReference type="SUPFAM" id="SSF100920">
    <property type="entry name" value="Heat shock protein 70kD (HSP70), peptide-binding domain"/>
    <property type="match status" value="1"/>
</dbReference>
<evidence type="ECO:0000313" key="5">
    <source>
        <dbReference type="EMBL" id="QHS93454.1"/>
    </source>
</evidence>
<evidence type="ECO:0000256" key="2">
    <source>
        <dbReference type="ARBA" id="ARBA00022741"/>
    </source>
</evidence>
<dbReference type="Gene3D" id="3.90.640.10">
    <property type="entry name" value="Actin, Chain A, domain 4"/>
    <property type="match status" value="1"/>
</dbReference>